<dbReference type="Proteomes" id="UP001589607">
    <property type="component" value="Unassembled WGS sequence"/>
</dbReference>
<proteinExistence type="predicted"/>
<evidence type="ECO:0000256" key="1">
    <source>
        <dbReference type="SAM" id="SignalP"/>
    </source>
</evidence>
<comment type="caution">
    <text evidence="2">The sequence shown here is derived from an EMBL/GenBank/DDBJ whole genome shotgun (WGS) entry which is preliminary data.</text>
</comment>
<evidence type="ECO:0000313" key="3">
    <source>
        <dbReference type="Proteomes" id="UP001589607"/>
    </source>
</evidence>
<sequence length="204" mass="23195">MKSIKLTALLITLFAFTTSCNQEPLPDLLIENTQGYNKLTDYIYSHYPNLKDSIEVLDFSYSAGLESPDRTDKYSDMNISFVHGKDKNTIVNYSINNTGKLNNAIIDISVGDILNKKLSNNYETYEPYLFSAKSIDFKVINEVILKSITLFKADTNVEKYFCSAVSIEKEDENLVLSITINEEKQVSGIHKTYDWSIDGKNQIK</sequence>
<feature type="signal peptide" evidence="1">
    <location>
        <begin position="1"/>
        <end position="21"/>
    </location>
</feature>
<evidence type="ECO:0008006" key="4">
    <source>
        <dbReference type="Google" id="ProtNLM"/>
    </source>
</evidence>
<feature type="chain" id="PRO_5046004747" description="Lipoprotein" evidence="1">
    <location>
        <begin position="22"/>
        <end position="204"/>
    </location>
</feature>
<protein>
    <recommendedName>
        <fullName evidence="4">Lipoprotein</fullName>
    </recommendedName>
</protein>
<gene>
    <name evidence="2" type="ORF">ACFFVF_20210</name>
</gene>
<name>A0ABV5GTW7_9FLAO</name>
<reference evidence="2 3" key="1">
    <citation type="submission" date="2024-09" db="EMBL/GenBank/DDBJ databases">
        <authorList>
            <person name="Sun Q."/>
            <person name="Mori K."/>
        </authorList>
    </citation>
    <scope>NUCLEOTIDE SEQUENCE [LARGE SCALE GENOMIC DNA]</scope>
    <source>
        <strain evidence="2 3">CECT 7955</strain>
    </source>
</reference>
<keyword evidence="1" id="KW-0732">Signal</keyword>
<dbReference type="PROSITE" id="PS51257">
    <property type="entry name" value="PROKAR_LIPOPROTEIN"/>
    <property type="match status" value="1"/>
</dbReference>
<keyword evidence="3" id="KW-1185">Reference proteome</keyword>
<evidence type="ECO:0000313" key="2">
    <source>
        <dbReference type="EMBL" id="MFB9098837.1"/>
    </source>
</evidence>
<dbReference type="EMBL" id="JBHMEY010000096">
    <property type="protein sequence ID" value="MFB9098837.1"/>
    <property type="molecule type" value="Genomic_DNA"/>
</dbReference>
<dbReference type="RefSeq" id="WP_236457176.1">
    <property type="nucleotide sequence ID" value="NZ_CBCSGE010000012.1"/>
</dbReference>
<accession>A0ABV5GTW7</accession>
<organism evidence="2 3">
    <name type="scientific">Flavobacterium jumunjinense</name>
    <dbReference type="NCBI Taxonomy" id="998845"/>
    <lineage>
        <taxon>Bacteria</taxon>
        <taxon>Pseudomonadati</taxon>
        <taxon>Bacteroidota</taxon>
        <taxon>Flavobacteriia</taxon>
        <taxon>Flavobacteriales</taxon>
        <taxon>Flavobacteriaceae</taxon>
        <taxon>Flavobacterium</taxon>
    </lineage>
</organism>